<dbReference type="Gene3D" id="1.20.1050.10">
    <property type="match status" value="1"/>
</dbReference>
<dbReference type="AlphaFoldDB" id="A0AAJ1WV35"/>
<dbReference type="PANTHER" id="PTHR43968:SF6">
    <property type="entry name" value="GLUTATHIONE S-TRANSFERASE OMEGA"/>
    <property type="match status" value="1"/>
</dbReference>
<dbReference type="InterPro" id="IPR036282">
    <property type="entry name" value="Glutathione-S-Trfase_C_sf"/>
</dbReference>
<dbReference type="GO" id="GO:0005737">
    <property type="term" value="C:cytoplasm"/>
    <property type="evidence" value="ECO:0007669"/>
    <property type="project" value="TreeGrafter"/>
</dbReference>
<proteinExistence type="predicted"/>
<dbReference type="Proteomes" id="UP001223420">
    <property type="component" value="Unassembled WGS sequence"/>
</dbReference>
<dbReference type="CDD" id="cd03205">
    <property type="entry name" value="GST_C_6"/>
    <property type="match status" value="1"/>
</dbReference>
<dbReference type="CDD" id="cd00570">
    <property type="entry name" value="GST_N_family"/>
    <property type="match status" value="1"/>
</dbReference>
<dbReference type="Gene3D" id="3.40.30.10">
    <property type="entry name" value="Glutaredoxin"/>
    <property type="match status" value="1"/>
</dbReference>
<dbReference type="Pfam" id="PF13417">
    <property type="entry name" value="GST_N_3"/>
    <property type="match status" value="1"/>
</dbReference>
<sequence length="204" mass="22580">MRLIGMLDSPYVRRVAITMRLADIPFTLEPLSVLRNIDAFRALNPVIKAPTLITEAGIVLMDSTLILAHLAELHPERARLMPATPDAHARACRILGLALAAADKTVQLVYERNLRPEEKHHAPWLERVRAQLAAAYAELEREVGARQPWLFGPEPLQPDITAAVVCRFTRSVQGDALSEDAHPNLTALCARAETLPAFTACPFR</sequence>
<accession>A0AAJ1WV35</accession>
<reference evidence="2" key="1">
    <citation type="submission" date="2023-07" db="EMBL/GenBank/DDBJ databases">
        <title>Genomic Encyclopedia of Type Strains, Phase IV (KMG-IV): sequencing the most valuable type-strain genomes for metagenomic binning, comparative biology and taxonomic classification.</title>
        <authorList>
            <person name="Goeker M."/>
        </authorList>
    </citation>
    <scope>NUCLEOTIDE SEQUENCE</scope>
    <source>
        <strain evidence="2">DSM 19569</strain>
    </source>
</reference>
<evidence type="ECO:0000313" key="2">
    <source>
        <dbReference type="EMBL" id="MDQ0542230.1"/>
    </source>
</evidence>
<protein>
    <submittedName>
        <fullName evidence="2">Glutathione S-transferase</fullName>
    </submittedName>
</protein>
<dbReference type="Pfam" id="PF13410">
    <property type="entry name" value="GST_C_2"/>
    <property type="match status" value="1"/>
</dbReference>
<gene>
    <name evidence="2" type="ORF">QO001_001148</name>
</gene>
<dbReference type="InterPro" id="IPR004045">
    <property type="entry name" value="Glutathione_S-Trfase_N"/>
</dbReference>
<organism evidence="2 3">
    <name type="scientific">Methylobacterium brachiatum</name>
    <dbReference type="NCBI Taxonomy" id="269660"/>
    <lineage>
        <taxon>Bacteria</taxon>
        <taxon>Pseudomonadati</taxon>
        <taxon>Pseudomonadota</taxon>
        <taxon>Alphaproteobacteria</taxon>
        <taxon>Hyphomicrobiales</taxon>
        <taxon>Methylobacteriaceae</taxon>
        <taxon>Methylobacterium</taxon>
    </lineage>
</organism>
<dbReference type="SUPFAM" id="SSF47616">
    <property type="entry name" value="GST C-terminal domain-like"/>
    <property type="match status" value="1"/>
</dbReference>
<dbReference type="SUPFAM" id="SSF52833">
    <property type="entry name" value="Thioredoxin-like"/>
    <property type="match status" value="1"/>
</dbReference>
<dbReference type="EMBL" id="JAUSWL010000002">
    <property type="protein sequence ID" value="MDQ0542230.1"/>
    <property type="molecule type" value="Genomic_DNA"/>
</dbReference>
<name>A0AAJ1WV35_9HYPH</name>
<feature type="domain" description="GST N-terminal" evidence="1">
    <location>
        <begin position="1"/>
        <end position="78"/>
    </location>
</feature>
<evidence type="ECO:0000259" key="1">
    <source>
        <dbReference type="PROSITE" id="PS50404"/>
    </source>
</evidence>
<dbReference type="InterPro" id="IPR036249">
    <property type="entry name" value="Thioredoxin-like_sf"/>
</dbReference>
<dbReference type="RefSeq" id="WP_091863053.1">
    <property type="nucleotide sequence ID" value="NZ_FOQW01000009.1"/>
</dbReference>
<dbReference type="InterPro" id="IPR050983">
    <property type="entry name" value="GST_Omega/HSP26"/>
</dbReference>
<comment type="caution">
    <text evidence="2">The sequence shown here is derived from an EMBL/GenBank/DDBJ whole genome shotgun (WGS) entry which is preliminary data.</text>
</comment>
<evidence type="ECO:0000313" key="3">
    <source>
        <dbReference type="Proteomes" id="UP001223420"/>
    </source>
</evidence>
<dbReference type="GeneID" id="90832878"/>
<dbReference type="PROSITE" id="PS50404">
    <property type="entry name" value="GST_NTER"/>
    <property type="match status" value="1"/>
</dbReference>
<dbReference type="PANTHER" id="PTHR43968">
    <property type="match status" value="1"/>
</dbReference>